<dbReference type="KEGG" id="sfa:Sfla_0078"/>
<feature type="domain" description="MbtH-like" evidence="2">
    <location>
        <begin position="1"/>
        <end position="50"/>
    </location>
</feature>
<dbReference type="Proteomes" id="UP000002066">
    <property type="component" value="Chromosome"/>
</dbReference>
<proteinExistence type="predicted"/>
<dbReference type="Gene3D" id="3.90.820.10">
    <property type="entry name" value="Structural Genomics, Unknown Function 30-nov-00 1gh9 Mol_id"/>
    <property type="match status" value="1"/>
</dbReference>
<dbReference type="OrthoDB" id="7584480at2"/>
<dbReference type="PANTHER" id="PTHR38444">
    <property type="entry name" value="ENTEROBACTIN BIOSYNTHESIS PROTEIN YBDZ"/>
    <property type="match status" value="1"/>
</dbReference>
<dbReference type="SUPFAM" id="SSF160582">
    <property type="entry name" value="MbtH-like"/>
    <property type="match status" value="1"/>
</dbReference>
<sequence length="83" mass="9288">MSDHTESVYRVVLNDEEQYSIWQADRELPAGWRAEGTEGTKQECLEHIGRVWTDMRPASLRRRMESDAAGAAGGQGGRQSIPV</sequence>
<dbReference type="InterPro" id="IPR005153">
    <property type="entry name" value="MbtH-like_dom"/>
</dbReference>
<gene>
    <name evidence="3" type="ordered locus">Sfla_0078</name>
</gene>
<feature type="region of interest" description="Disordered" evidence="1">
    <location>
        <begin position="62"/>
        <end position="83"/>
    </location>
</feature>
<protein>
    <submittedName>
        <fullName evidence="3">MbtH domain protein</fullName>
    </submittedName>
</protein>
<accession>A0A8D4B9Z0</accession>
<evidence type="ECO:0000256" key="1">
    <source>
        <dbReference type="SAM" id="MobiDB-lite"/>
    </source>
</evidence>
<dbReference type="EMBL" id="CP002475">
    <property type="protein sequence ID" value="ADW01547.1"/>
    <property type="molecule type" value="Genomic_DNA"/>
</dbReference>
<evidence type="ECO:0000313" key="4">
    <source>
        <dbReference type="Proteomes" id="UP000002066"/>
    </source>
</evidence>
<dbReference type="GO" id="GO:0019290">
    <property type="term" value="P:siderophore biosynthetic process"/>
    <property type="evidence" value="ECO:0007669"/>
    <property type="project" value="TreeGrafter"/>
</dbReference>
<reference evidence="3 4" key="1">
    <citation type="submission" date="2011-01" db="EMBL/GenBank/DDBJ databases">
        <title>Complete sequence of chromosome of Streptomyces flavogriseus ATCC 33331.</title>
        <authorList>
            <consortium name="US DOE Joint Genome Institute"/>
            <person name="Lucas S."/>
            <person name="Copeland A."/>
            <person name="Lapidus A."/>
            <person name="Cheng J.-F."/>
            <person name="Goodwin L."/>
            <person name="Pitluck S."/>
            <person name="Davenport K."/>
            <person name="Detter J.C."/>
            <person name="Han C."/>
            <person name="Tapia R."/>
            <person name="Land M."/>
            <person name="Hauser L."/>
            <person name="Kyrpides N."/>
            <person name="Ivanova N."/>
            <person name="Ovchinnikova G."/>
            <person name="Pagani I."/>
            <person name="Brumm P."/>
            <person name="Mead D."/>
            <person name="Woyke T."/>
        </authorList>
    </citation>
    <scope>NUCLEOTIDE SEQUENCE [LARGE SCALE GENOMIC DNA]</scope>
    <source>
        <strain evidence="4">ATCC 33331 / IAF-45CD</strain>
    </source>
</reference>
<evidence type="ECO:0000313" key="3">
    <source>
        <dbReference type="EMBL" id="ADW01547.1"/>
    </source>
</evidence>
<evidence type="ECO:0000259" key="2">
    <source>
        <dbReference type="SMART" id="SM00923"/>
    </source>
</evidence>
<dbReference type="InterPro" id="IPR038020">
    <property type="entry name" value="MbtH-like_sf"/>
</dbReference>
<organism evidence="3 4">
    <name type="scientific">Streptomyces pratensis (strain ATCC 33331 / IAF-45CD)</name>
    <dbReference type="NCBI Taxonomy" id="591167"/>
    <lineage>
        <taxon>Bacteria</taxon>
        <taxon>Bacillati</taxon>
        <taxon>Actinomycetota</taxon>
        <taxon>Actinomycetes</taxon>
        <taxon>Kitasatosporales</taxon>
        <taxon>Streptomycetaceae</taxon>
        <taxon>Streptomyces</taxon>
    </lineage>
</organism>
<dbReference type="SMART" id="SM00923">
    <property type="entry name" value="MbtH"/>
    <property type="match status" value="1"/>
</dbReference>
<dbReference type="Pfam" id="PF03621">
    <property type="entry name" value="MbtH"/>
    <property type="match status" value="1"/>
</dbReference>
<dbReference type="PANTHER" id="PTHR38444:SF1">
    <property type="entry name" value="ENTEROBACTIN BIOSYNTHESIS PROTEIN YBDZ"/>
    <property type="match status" value="1"/>
</dbReference>
<dbReference type="GO" id="GO:0005829">
    <property type="term" value="C:cytosol"/>
    <property type="evidence" value="ECO:0007669"/>
    <property type="project" value="TreeGrafter"/>
</dbReference>
<dbReference type="InterPro" id="IPR037407">
    <property type="entry name" value="MLP_fam"/>
</dbReference>
<dbReference type="AlphaFoldDB" id="A0A8D4B9Z0"/>
<name>A0A8D4B9Z0_STRFA</name>